<evidence type="ECO:0000313" key="15">
    <source>
        <dbReference type="EMBL" id="KXB91730.1"/>
    </source>
</evidence>
<evidence type="ECO:0000256" key="1">
    <source>
        <dbReference type="ARBA" id="ARBA00004496"/>
    </source>
</evidence>
<dbReference type="PANTHER" id="PTHR30027">
    <property type="entry name" value="RIBOSOMAL RNA SMALL SUBUNIT METHYLTRANSFERASE E"/>
    <property type="match status" value="1"/>
</dbReference>
<dbReference type="PANTHER" id="PTHR30027:SF3">
    <property type="entry name" value="16S RRNA (URACIL(1498)-N(3))-METHYLTRANSFERASE"/>
    <property type="match status" value="1"/>
</dbReference>
<evidence type="ECO:0000256" key="10">
    <source>
        <dbReference type="ARBA" id="ARBA00025699"/>
    </source>
</evidence>
<evidence type="ECO:0000259" key="13">
    <source>
        <dbReference type="Pfam" id="PF04452"/>
    </source>
</evidence>
<evidence type="ECO:0000256" key="4">
    <source>
        <dbReference type="ARBA" id="ARBA00013673"/>
    </source>
</evidence>
<comment type="catalytic activity">
    <reaction evidence="11 12">
        <text>uridine(1498) in 16S rRNA + S-adenosyl-L-methionine = N(3)-methyluridine(1498) in 16S rRNA + S-adenosyl-L-homocysteine + H(+)</text>
        <dbReference type="Rhea" id="RHEA:42920"/>
        <dbReference type="Rhea" id="RHEA-COMP:10283"/>
        <dbReference type="Rhea" id="RHEA-COMP:10284"/>
        <dbReference type="ChEBI" id="CHEBI:15378"/>
        <dbReference type="ChEBI" id="CHEBI:57856"/>
        <dbReference type="ChEBI" id="CHEBI:59789"/>
        <dbReference type="ChEBI" id="CHEBI:65315"/>
        <dbReference type="ChEBI" id="CHEBI:74502"/>
        <dbReference type="EC" id="2.1.1.193"/>
    </reaction>
</comment>
<evidence type="ECO:0000256" key="11">
    <source>
        <dbReference type="ARBA" id="ARBA00047944"/>
    </source>
</evidence>
<keyword evidence="9 12" id="KW-0949">S-adenosyl-L-methionine</keyword>
<keyword evidence="7 12" id="KW-0489">Methyltransferase</keyword>
<evidence type="ECO:0000256" key="8">
    <source>
        <dbReference type="ARBA" id="ARBA00022679"/>
    </source>
</evidence>
<dbReference type="Proteomes" id="UP000070160">
    <property type="component" value="Unassembled WGS sequence"/>
</dbReference>
<gene>
    <name evidence="16" type="ORF">CAL30_01785</name>
    <name evidence="15" type="ORF">HMPREF3182_00753</name>
</gene>
<dbReference type="InterPro" id="IPR029026">
    <property type="entry name" value="tRNA_m1G_MTases_N"/>
</dbReference>
<evidence type="ECO:0000256" key="6">
    <source>
        <dbReference type="ARBA" id="ARBA00022552"/>
    </source>
</evidence>
<keyword evidence="17" id="KW-1185">Reference proteome</keyword>
<evidence type="ECO:0000256" key="9">
    <source>
        <dbReference type="ARBA" id="ARBA00022691"/>
    </source>
</evidence>
<reference evidence="16 18" key="3">
    <citation type="submission" date="2017-05" db="EMBL/GenBank/DDBJ databases">
        <authorList>
            <person name="Song R."/>
            <person name="Chenine A.L."/>
            <person name="Ruprecht R.M."/>
        </authorList>
    </citation>
    <scope>NUCLEOTIDE SEQUENCE [LARGE SCALE GENOMIC DNA]</scope>
    <source>
        <strain evidence="16 18">KA00229</strain>
    </source>
</reference>
<accession>A0A134CHN9</accession>
<dbReference type="InterPro" id="IPR046887">
    <property type="entry name" value="RsmE_PUA-like"/>
</dbReference>
<dbReference type="InterPro" id="IPR006700">
    <property type="entry name" value="RsmE"/>
</dbReference>
<dbReference type="GO" id="GO:0070042">
    <property type="term" value="F:rRNA (uridine-N3-)-methyltransferase activity"/>
    <property type="evidence" value="ECO:0007669"/>
    <property type="project" value="TreeGrafter"/>
</dbReference>
<sequence length="241" mass="26955">MRKIFTDFPITDEFILQGIDAKHVLRVLRYDVGDTVMVTDCTGNTYACEIVESDGVVARLQPLKHISSKKASSGVVVLAVGLLKNDKFDWVIQKGTELGVDVIVPIQMEHCVVKLNDNRQSNKLNRWRRIAIEAAKQCGRDDIPIVDEIATWDKLCIDYKDYHFLVPYERETRPLRDVIPAFRQGNIVVCIGPEGGFSLSEIDVVKSMVGATYSVSLGTRILRAETAALATLAIIMYERGL</sequence>
<dbReference type="AlphaFoldDB" id="A0A134CHN9"/>
<dbReference type="SUPFAM" id="SSF88697">
    <property type="entry name" value="PUA domain-like"/>
    <property type="match status" value="1"/>
</dbReference>
<proteinExistence type="inferred from homology"/>
<evidence type="ECO:0000256" key="7">
    <source>
        <dbReference type="ARBA" id="ARBA00022603"/>
    </source>
</evidence>
<comment type="subcellular location">
    <subcellularLocation>
        <location evidence="1 12">Cytoplasm</location>
    </subcellularLocation>
</comment>
<dbReference type="InterPro" id="IPR015947">
    <property type="entry name" value="PUA-like_sf"/>
</dbReference>
<name>A0A134CHN9_9FIRM</name>
<dbReference type="GO" id="GO:0005737">
    <property type="term" value="C:cytoplasm"/>
    <property type="evidence" value="ECO:0007669"/>
    <property type="project" value="UniProtKB-SubCell"/>
</dbReference>
<dbReference type="NCBIfam" id="TIGR00046">
    <property type="entry name" value="RsmE family RNA methyltransferase"/>
    <property type="match status" value="1"/>
</dbReference>
<dbReference type="Pfam" id="PF04452">
    <property type="entry name" value="Methyltrans_RNA"/>
    <property type="match status" value="1"/>
</dbReference>
<evidence type="ECO:0000313" key="18">
    <source>
        <dbReference type="Proteomes" id="UP000242958"/>
    </source>
</evidence>
<evidence type="ECO:0000256" key="2">
    <source>
        <dbReference type="ARBA" id="ARBA00005528"/>
    </source>
</evidence>
<dbReference type="PIRSF" id="PIRSF015601">
    <property type="entry name" value="MTase_slr0722"/>
    <property type="match status" value="1"/>
</dbReference>
<dbReference type="EMBL" id="LSDT01000028">
    <property type="protein sequence ID" value="KXB91730.1"/>
    <property type="molecule type" value="Genomic_DNA"/>
</dbReference>
<dbReference type="SUPFAM" id="SSF75217">
    <property type="entry name" value="alpha/beta knot"/>
    <property type="match status" value="1"/>
</dbReference>
<comment type="function">
    <text evidence="10 12">Specifically methylates the N3 position of the uracil ring of uridine 1498 (m3U1498) in 16S rRNA. Acts on the fully assembled 30S ribosomal subunit.</text>
</comment>
<keyword evidence="8 12" id="KW-0808">Transferase</keyword>
<comment type="similarity">
    <text evidence="2 12">Belongs to the RNA methyltransferase RsmE family.</text>
</comment>
<dbReference type="InterPro" id="IPR029028">
    <property type="entry name" value="Alpha/beta_knot_MTases"/>
</dbReference>
<protein>
    <recommendedName>
        <fullName evidence="4 12">Ribosomal RNA small subunit methyltransferase E</fullName>
        <ecNumber evidence="3 12">2.1.1.193</ecNumber>
    </recommendedName>
</protein>
<organism evidence="15 17">
    <name type="scientific">Megasphaera hutchinsoni</name>
    <dbReference type="NCBI Taxonomy" id="1588748"/>
    <lineage>
        <taxon>Bacteria</taxon>
        <taxon>Bacillati</taxon>
        <taxon>Bacillota</taxon>
        <taxon>Negativicutes</taxon>
        <taxon>Veillonellales</taxon>
        <taxon>Veillonellaceae</taxon>
        <taxon>Megasphaera</taxon>
    </lineage>
</organism>
<evidence type="ECO:0000313" key="16">
    <source>
        <dbReference type="EMBL" id="PNH22337.1"/>
    </source>
</evidence>
<dbReference type="Proteomes" id="UP000242958">
    <property type="component" value="Unassembled WGS sequence"/>
</dbReference>
<dbReference type="InterPro" id="IPR046886">
    <property type="entry name" value="RsmE_MTase_dom"/>
</dbReference>
<evidence type="ECO:0000313" key="17">
    <source>
        <dbReference type="Proteomes" id="UP000070160"/>
    </source>
</evidence>
<keyword evidence="6 12" id="KW-0698">rRNA processing</keyword>
<dbReference type="GO" id="GO:0070475">
    <property type="term" value="P:rRNA base methylation"/>
    <property type="evidence" value="ECO:0007669"/>
    <property type="project" value="TreeGrafter"/>
</dbReference>
<evidence type="ECO:0000256" key="12">
    <source>
        <dbReference type="PIRNR" id="PIRNR015601"/>
    </source>
</evidence>
<comment type="caution">
    <text evidence="15">The sequence shown here is derived from an EMBL/GenBank/DDBJ whole genome shotgun (WGS) entry which is preliminary data.</text>
</comment>
<dbReference type="EMBL" id="NFMF01000002">
    <property type="protein sequence ID" value="PNH22337.1"/>
    <property type="molecule type" value="Genomic_DNA"/>
</dbReference>
<dbReference type="PATRIC" id="fig|1588748.3.peg.717"/>
<dbReference type="CDD" id="cd18084">
    <property type="entry name" value="RsmE-like"/>
    <property type="match status" value="1"/>
</dbReference>
<dbReference type="EC" id="2.1.1.193" evidence="3 12"/>
<evidence type="ECO:0000256" key="3">
    <source>
        <dbReference type="ARBA" id="ARBA00012328"/>
    </source>
</evidence>
<dbReference type="Pfam" id="PF20260">
    <property type="entry name" value="PUA_4"/>
    <property type="match status" value="1"/>
</dbReference>
<feature type="domain" description="Ribosomal RNA small subunit methyltransferase E methyltransferase" evidence="13">
    <location>
        <begin position="75"/>
        <end position="236"/>
    </location>
</feature>
<dbReference type="STRING" id="1588748.HMPREF3182_00753"/>
<evidence type="ECO:0000259" key="14">
    <source>
        <dbReference type="Pfam" id="PF20260"/>
    </source>
</evidence>
<feature type="domain" description="Ribosomal RNA small subunit methyltransferase E PUA-like" evidence="14">
    <location>
        <begin position="20"/>
        <end position="53"/>
    </location>
</feature>
<reference evidence="17" key="2">
    <citation type="submission" date="2016-01" db="EMBL/GenBank/DDBJ databases">
        <authorList>
            <person name="Mitreva M."/>
            <person name="Pepin K.H."/>
            <person name="Mihindukulasuriya K.A."/>
            <person name="Fulton R."/>
            <person name="Fronick C."/>
            <person name="O'Laughlin M."/>
            <person name="Miner T."/>
            <person name="Herter B."/>
            <person name="Rosa B.A."/>
            <person name="Cordes M."/>
            <person name="Tomlinson C."/>
            <person name="Wollam A."/>
            <person name="Palsikar V.B."/>
            <person name="Mardis E.R."/>
            <person name="Wilson R.K."/>
        </authorList>
    </citation>
    <scope>NUCLEOTIDE SEQUENCE [LARGE SCALE GENOMIC DNA]</scope>
    <source>
        <strain evidence="17">KA00182</strain>
    </source>
</reference>
<reference evidence="15" key="1">
    <citation type="submission" date="2016-01" db="EMBL/GenBank/DDBJ databases">
        <authorList>
            <person name="Oliw E.H."/>
        </authorList>
    </citation>
    <scope>NUCLEOTIDE SEQUENCE [LARGE SCALE GENOMIC DNA]</scope>
    <source>
        <strain evidence="15">KA00182</strain>
    </source>
</reference>
<dbReference type="RefSeq" id="WP_007393116.1">
    <property type="nucleotide sequence ID" value="NZ_KQ960941.1"/>
</dbReference>
<keyword evidence="5 12" id="KW-0963">Cytoplasm</keyword>
<dbReference type="Gene3D" id="3.40.1280.10">
    <property type="match status" value="1"/>
</dbReference>
<evidence type="ECO:0000256" key="5">
    <source>
        <dbReference type="ARBA" id="ARBA00022490"/>
    </source>
</evidence>
<accession>A0A2J8BC41</accession>